<evidence type="ECO:0000313" key="3">
    <source>
        <dbReference type="Proteomes" id="UP000221168"/>
    </source>
</evidence>
<proteinExistence type="predicted"/>
<keyword evidence="3" id="KW-1185">Reference proteome</keyword>
<name>A0A2G1QLY2_9HYPH</name>
<evidence type="ECO:0000256" key="1">
    <source>
        <dbReference type="SAM" id="MobiDB-lite"/>
    </source>
</evidence>
<sequence length="61" mass="6160">MQPIGNGAGQNAGQANARAGGNAQAAGNGMTQEQQALLGKLFQDVLNRMMDQATENANSGA</sequence>
<comment type="caution">
    <text evidence="2">The sequence shown here is derived from an EMBL/GenBank/DDBJ whole genome shotgun (WGS) entry which is preliminary data.</text>
</comment>
<accession>A0A2G1QLY2</accession>
<evidence type="ECO:0000313" key="2">
    <source>
        <dbReference type="EMBL" id="PHP66479.1"/>
    </source>
</evidence>
<dbReference type="AlphaFoldDB" id="A0A2G1QLY2"/>
<dbReference type="EMBL" id="PDVP01000008">
    <property type="protein sequence ID" value="PHP66479.1"/>
    <property type="molecule type" value="Genomic_DNA"/>
</dbReference>
<reference evidence="2 3" key="1">
    <citation type="submission" date="2017-10" db="EMBL/GenBank/DDBJ databases">
        <title>Sedimentibacterium mangrovi gen. nov., sp. nov., a novel member of family Phyllobacteriacea isolated from mangrove sediment.</title>
        <authorList>
            <person name="Liao H."/>
            <person name="Tian Y."/>
        </authorList>
    </citation>
    <scope>NUCLEOTIDE SEQUENCE [LARGE SCALE GENOMIC DNA]</scope>
    <source>
        <strain evidence="2 3">X9-2-2</strain>
    </source>
</reference>
<feature type="compositionally biased region" description="Low complexity" evidence="1">
    <location>
        <begin position="11"/>
        <end position="29"/>
    </location>
</feature>
<dbReference type="Proteomes" id="UP000221168">
    <property type="component" value="Unassembled WGS sequence"/>
</dbReference>
<dbReference type="RefSeq" id="WP_099307058.1">
    <property type="nucleotide sequence ID" value="NZ_PDVP01000008.1"/>
</dbReference>
<gene>
    <name evidence="2" type="ORF">CSC94_14470</name>
</gene>
<feature type="region of interest" description="Disordered" evidence="1">
    <location>
        <begin position="1"/>
        <end position="31"/>
    </location>
</feature>
<protein>
    <submittedName>
        <fullName evidence="2">Uncharacterized protein</fullName>
    </submittedName>
</protein>
<organism evidence="2 3">
    <name type="scientific">Zhengella mangrovi</name>
    <dbReference type="NCBI Taxonomy" id="1982044"/>
    <lineage>
        <taxon>Bacteria</taxon>
        <taxon>Pseudomonadati</taxon>
        <taxon>Pseudomonadota</taxon>
        <taxon>Alphaproteobacteria</taxon>
        <taxon>Hyphomicrobiales</taxon>
        <taxon>Notoacmeibacteraceae</taxon>
        <taxon>Zhengella</taxon>
    </lineage>
</organism>
<feature type="compositionally biased region" description="Gly residues" evidence="1">
    <location>
        <begin position="1"/>
        <end position="10"/>
    </location>
</feature>